<organism evidence="1 2">
    <name type="scientific">Nephila pilipes</name>
    <name type="common">Giant wood spider</name>
    <name type="synonym">Nephila maculata</name>
    <dbReference type="NCBI Taxonomy" id="299642"/>
    <lineage>
        <taxon>Eukaryota</taxon>
        <taxon>Metazoa</taxon>
        <taxon>Ecdysozoa</taxon>
        <taxon>Arthropoda</taxon>
        <taxon>Chelicerata</taxon>
        <taxon>Arachnida</taxon>
        <taxon>Araneae</taxon>
        <taxon>Araneomorphae</taxon>
        <taxon>Entelegynae</taxon>
        <taxon>Araneoidea</taxon>
        <taxon>Nephilidae</taxon>
        <taxon>Nephila</taxon>
    </lineage>
</organism>
<sequence>MSQSSLLTLVDEGNDQTVFLGLEIYSTCAMQKIVLKQLPEKLRVKEQSYDVDLSTDDDITTAHQGSMQDNAERVLKIKTSVKTLAAENTVPDGAQLKKET</sequence>
<comment type="caution">
    <text evidence="1">The sequence shown here is derived from an EMBL/GenBank/DDBJ whole genome shotgun (WGS) entry which is preliminary data.</text>
</comment>
<reference evidence="1" key="1">
    <citation type="submission" date="2020-08" db="EMBL/GenBank/DDBJ databases">
        <title>Multicomponent nature underlies the extraordinary mechanical properties of spider dragline silk.</title>
        <authorList>
            <person name="Kono N."/>
            <person name="Nakamura H."/>
            <person name="Mori M."/>
            <person name="Yoshida Y."/>
            <person name="Ohtoshi R."/>
            <person name="Malay A.D."/>
            <person name="Moran D.A.P."/>
            <person name="Tomita M."/>
            <person name="Numata K."/>
            <person name="Arakawa K."/>
        </authorList>
    </citation>
    <scope>NUCLEOTIDE SEQUENCE</scope>
</reference>
<protein>
    <submittedName>
        <fullName evidence="1">Uncharacterized protein</fullName>
    </submittedName>
</protein>
<dbReference type="EMBL" id="BMAW01035729">
    <property type="protein sequence ID" value="GFU40837.1"/>
    <property type="molecule type" value="Genomic_DNA"/>
</dbReference>
<accession>A0A8X6QZY1</accession>
<evidence type="ECO:0000313" key="1">
    <source>
        <dbReference type="EMBL" id="GFU40837.1"/>
    </source>
</evidence>
<gene>
    <name evidence="1" type="ORF">NPIL_483581</name>
</gene>
<evidence type="ECO:0000313" key="2">
    <source>
        <dbReference type="Proteomes" id="UP000887013"/>
    </source>
</evidence>
<dbReference type="AlphaFoldDB" id="A0A8X6QZY1"/>
<keyword evidence="2" id="KW-1185">Reference proteome</keyword>
<proteinExistence type="predicted"/>
<name>A0A8X6QZY1_NEPPI</name>
<dbReference type="Proteomes" id="UP000887013">
    <property type="component" value="Unassembled WGS sequence"/>
</dbReference>